<gene>
    <name evidence="2" type="ORF">CXK95_06110</name>
</gene>
<accession>A0A8E2U1X9</accession>
<proteinExistence type="predicted"/>
<dbReference type="RefSeq" id="WP_102827973.1">
    <property type="nucleotide sequence ID" value="NZ_CP065721.1"/>
</dbReference>
<evidence type="ECO:0000313" key="2">
    <source>
        <dbReference type="EMBL" id="PNF77261.1"/>
    </source>
</evidence>
<reference evidence="2 3" key="1">
    <citation type="submission" date="2018-01" db="EMBL/GenBank/DDBJ databases">
        <title>Denitrification phenotypes of diverse strains of Pseudomonas stutzeri.</title>
        <authorList>
            <person name="Milligan D.A."/>
            <person name="Bergaust L."/>
            <person name="Bakken L.R."/>
            <person name="Frostegard A."/>
        </authorList>
    </citation>
    <scope>NUCLEOTIDE SEQUENCE [LARGE SCALE GENOMIC DNA]</scope>
    <source>
        <strain evidence="2 3">DSM 50238</strain>
    </source>
</reference>
<name>A0A8E2U1X9_9GAMM</name>
<dbReference type="Proteomes" id="UP000235881">
    <property type="component" value="Unassembled WGS sequence"/>
</dbReference>
<feature type="region of interest" description="Disordered" evidence="1">
    <location>
        <begin position="111"/>
        <end position="133"/>
    </location>
</feature>
<evidence type="ECO:0000313" key="3">
    <source>
        <dbReference type="Proteomes" id="UP000235881"/>
    </source>
</evidence>
<comment type="caution">
    <text evidence="2">The sequence shown here is derived from an EMBL/GenBank/DDBJ whole genome shotgun (WGS) entry which is preliminary data.</text>
</comment>
<dbReference type="EMBL" id="POUK01000002">
    <property type="protein sequence ID" value="PNF77261.1"/>
    <property type="molecule type" value="Genomic_DNA"/>
</dbReference>
<keyword evidence="3" id="KW-1185">Reference proteome</keyword>
<dbReference type="InterPro" id="IPR053722">
    <property type="entry name" value="Curli_assembly_CsgC/AgfC"/>
</dbReference>
<protein>
    <submittedName>
        <fullName evidence="2">Uncharacterized protein</fullName>
    </submittedName>
</protein>
<sequence length="133" mass="14583">MLDLILAQWLAATAPAVAPAVDASLELRGVAEQRVELALCFQGSGQRVRYRLQVRSHSRAGTSRSDQAGALVAGATRQCPLRNRLGVAQDGQISAELHWWIDDVEQPLLERRWPQEEDEAPPALPPREGEVVA</sequence>
<dbReference type="AlphaFoldDB" id="A0A8E2U1X9"/>
<organism evidence="2 3">
    <name type="scientific">Stutzerimonas degradans</name>
    <dbReference type="NCBI Taxonomy" id="2968968"/>
    <lineage>
        <taxon>Bacteria</taxon>
        <taxon>Pseudomonadati</taxon>
        <taxon>Pseudomonadota</taxon>
        <taxon>Gammaproteobacteria</taxon>
        <taxon>Pseudomonadales</taxon>
        <taxon>Pseudomonadaceae</taxon>
        <taxon>Stutzerimonas</taxon>
    </lineage>
</organism>
<dbReference type="Gene3D" id="2.60.40.2420">
    <property type="match status" value="1"/>
</dbReference>
<evidence type="ECO:0000256" key="1">
    <source>
        <dbReference type="SAM" id="MobiDB-lite"/>
    </source>
</evidence>